<gene>
    <name evidence="2" type="ORF">B0T20DRAFT_435879</name>
</gene>
<comment type="caution">
    <text evidence="2">The sequence shown here is derived from an EMBL/GenBank/DDBJ whole genome shotgun (WGS) entry which is preliminary data.</text>
</comment>
<keyword evidence="3" id="KW-1185">Reference proteome</keyword>
<feature type="domain" description="Heterokaryon incompatibility" evidence="1">
    <location>
        <begin position="70"/>
        <end position="229"/>
    </location>
</feature>
<dbReference type="Pfam" id="PF06985">
    <property type="entry name" value="HET"/>
    <property type="match status" value="1"/>
</dbReference>
<proteinExistence type="predicted"/>
<dbReference type="EMBL" id="JAUTDP010000005">
    <property type="protein sequence ID" value="KAK3399044.1"/>
    <property type="molecule type" value="Genomic_DNA"/>
</dbReference>
<dbReference type="AlphaFoldDB" id="A0AAE0PFT6"/>
<accession>A0AAE0PFT6</accession>
<sequence>MQSGELSCSPSSDQAYDFVRARLRDCDVNHPGCKSDSAELPTRMIDVGGFDDYVRLVETSSLPQSSSINYIALSYCWGIGQSVTTVSSNYEEFTTKGISVSTLPPTLRDAVTVARELGQRYIWIDALCIIQDSSSDWELEAARMASVYQNAYLTISAGTAAAAAEGFLEGRQHMAAREKNVYTTEWSASDNTNVETTLAARIIPSSVNHWKYMVNHGLPLNTRGWTMQEKILSRRVITYSTHELQWTCLSLNTCECGYLLDSNKRGHNTISINPDLSRREASYQWAKIIAEYSSRCLTYVEDKLPAISGVAHALQPIFRSAYLAGHWVDNLPEELAWKAMPPHPEYNPPSSSLSSSSSETTKQYIAPTFSWASIRGGSVECVYLNHDIERRWTSCCVVSGFHSEVKGQNPLGRISDASITLRGYLLGGQLTIKKFHGFYTVESVTLPGEKKVHFFMDTFLEELSFVGPDGTKERSVRRSPTHLSLPGPKTERGIDCPVYLFLLGYWIGEGNDDEMESKPEPDMAFLVLGRAPNQVGKWERVGFGRCQRQLRGRVSWQVRVRKRERRG</sequence>
<reference evidence="2" key="2">
    <citation type="submission" date="2023-07" db="EMBL/GenBank/DDBJ databases">
        <authorList>
            <consortium name="Lawrence Berkeley National Laboratory"/>
            <person name="Haridas S."/>
            <person name="Hensen N."/>
            <person name="Bonometti L."/>
            <person name="Westerberg I."/>
            <person name="Brannstrom I.O."/>
            <person name="Guillou S."/>
            <person name="Cros-Aarteil S."/>
            <person name="Calhoun S."/>
            <person name="Kuo A."/>
            <person name="Mondo S."/>
            <person name="Pangilinan J."/>
            <person name="Riley R."/>
            <person name="LaButti K."/>
            <person name="Andreopoulos B."/>
            <person name="Lipzen A."/>
            <person name="Chen C."/>
            <person name="Yanf M."/>
            <person name="Daum C."/>
            <person name="Ng V."/>
            <person name="Clum A."/>
            <person name="Steindorff A."/>
            <person name="Ohm R."/>
            <person name="Martin F."/>
            <person name="Silar P."/>
            <person name="Natvig D."/>
            <person name="Lalanne C."/>
            <person name="Gautier V."/>
            <person name="Ament-velasquez S.L."/>
            <person name="Kruys A."/>
            <person name="Hutchinson M.I."/>
            <person name="Powell A.J."/>
            <person name="Barry K."/>
            <person name="Miller A.N."/>
            <person name="Grigoriev I.V."/>
            <person name="Debuchy R."/>
            <person name="Gladieux P."/>
            <person name="Thoren M.H."/>
            <person name="Johannesson H."/>
        </authorList>
    </citation>
    <scope>NUCLEOTIDE SEQUENCE</scope>
    <source>
        <strain evidence="2">FGSC 1904</strain>
    </source>
</reference>
<dbReference type="InterPro" id="IPR010730">
    <property type="entry name" value="HET"/>
</dbReference>
<dbReference type="PANTHER" id="PTHR33112">
    <property type="entry name" value="DOMAIN PROTEIN, PUTATIVE-RELATED"/>
    <property type="match status" value="1"/>
</dbReference>
<organism evidence="2 3">
    <name type="scientific">Sordaria brevicollis</name>
    <dbReference type="NCBI Taxonomy" id="83679"/>
    <lineage>
        <taxon>Eukaryota</taxon>
        <taxon>Fungi</taxon>
        <taxon>Dikarya</taxon>
        <taxon>Ascomycota</taxon>
        <taxon>Pezizomycotina</taxon>
        <taxon>Sordariomycetes</taxon>
        <taxon>Sordariomycetidae</taxon>
        <taxon>Sordariales</taxon>
        <taxon>Sordariaceae</taxon>
        <taxon>Sordaria</taxon>
    </lineage>
</organism>
<name>A0AAE0PFT6_SORBR</name>
<reference evidence="2" key="1">
    <citation type="journal article" date="2023" name="Mol. Phylogenet. Evol.">
        <title>Genome-scale phylogeny and comparative genomics of the fungal order Sordariales.</title>
        <authorList>
            <person name="Hensen N."/>
            <person name="Bonometti L."/>
            <person name="Westerberg I."/>
            <person name="Brannstrom I.O."/>
            <person name="Guillou S."/>
            <person name="Cros-Aarteil S."/>
            <person name="Calhoun S."/>
            <person name="Haridas S."/>
            <person name="Kuo A."/>
            <person name="Mondo S."/>
            <person name="Pangilinan J."/>
            <person name="Riley R."/>
            <person name="LaButti K."/>
            <person name="Andreopoulos B."/>
            <person name="Lipzen A."/>
            <person name="Chen C."/>
            <person name="Yan M."/>
            <person name="Daum C."/>
            <person name="Ng V."/>
            <person name="Clum A."/>
            <person name="Steindorff A."/>
            <person name="Ohm R.A."/>
            <person name="Martin F."/>
            <person name="Silar P."/>
            <person name="Natvig D.O."/>
            <person name="Lalanne C."/>
            <person name="Gautier V."/>
            <person name="Ament-Velasquez S.L."/>
            <person name="Kruys A."/>
            <person name="Hutchinson M.I."/>
            <person name="Powell A.J."/>
            <person name="Barry K."/>
            <person name="Miller A.N."/>
            <person name="Grigoriev I.V."/>
            <person name="Debuchy R."/>
            <person name="Gladieux P."/>
            <person name="Hiltunen Thoren M."/>
            <person name="Johannesson H."/>
        </authorList>
    </citation>
    <scope>NUCLEOTIDE SEQUENCE</scope>
    <source>
        <strain evidence="2">FGSC 1904</strain>
    </source>
</reference>
<dbReference type="PANTHER" id="PTHR33112:SF16">
    <property type="entry name" value="HETEROKARYON INCOMPATIBILITY DOMAIN-CONTAINING PROTEIN"/>
    <property type="match status" value="1"/>
</dbReference>
<evidence type="ECO:0000259" key="1">
    <source>
        <dbReference type="Pfam" id="PF06985"/>
    </source>
</evidence>
<dbReference type="Proteomes" id="UP001281003">
    <property type="component" value="Unassembled WGS sequence"/>
</dbReference>
<evidence type="ECO:0000313" key="3">
    <source>
        <dbReference type="Proteomes" id="UP001281003"/>
    </source>
</evidence>
<evidence type="ECO:0000313" key="2">
    <source>
        <dbReference type="EMBL" id="KAK3399044.1"/>
    </source>
</evidence>
<protein>
    <submittedName>
        <fullName evidence="2">Heterokaryon incompatibility protein-domain-containing protein</fullName>
    </submittedName>
</protein>